<dbReference type="PANTHER" id="PTHR18861">
    <property type="entry name" value="ELKS/RAB6-INTERACTING/CAST PROTEIN"/>
    <property type="match status" value="1"/>
</dbReference>
<feature type="domain" description="FIP-RBD" evidence="12">
    <location>
        <begin position="1081"/>
        <end position="1143"/>
    </location>
</feature>
<sequence length="1151" mass="132379">MLAADRLWQGSSADPEADDDQLQETMYSEMKACTYYKHARSVGKIEPSSQSPGRSPRLPRSPRLGHRRTNSTGGSSGSSTGGGSGKTLSMENIQSLNAAYATSGPMYLSDHENVGADTPKSTMTLGRSGGRLPYGVRMTAMGSSPNIASSGVASDTIAFGEHHLPPVSMASTVPHSLRQARDNTIMDLQTQLKEVLRENDLLRKDVEVKESKLSSSMNSIKTFWSPELKKERALRKDEASKITIWKEQYRVVQEENQHMQMTIQALQDELRIQRDLNQLFQQDSSSRSSEHFVTELTEENFQRLHAEHERQAKELFLLRKTLEEMELRIETQKQTLNARDESIKKLLEMLQSKGLSAKATEEDHERTRRLAEAEMHVHHLETLLEQKEKENNLLREEMHRRFENAPDSAKTKALQTVIEMKDSKISSMERGLRDLEEEIQMLKSNGALSTEEREEEMKQMEVYRSHSKFMKNKVEQLKEELNAKEAQGEELKKRVTSLQTEIGQVKQELSRKDTELLALQTKLETLTNQFSDSKQHIDVLKESLTAKEQRAAILQTEVDALRLRLEEKETMLNKKTKQIQEMAEEKGTQAGEIHDLKDMLDVKERKVNVLQKKIENLQEQLRDKEKQMSSLKERVKSLQADTTNTDTALTTLEEALAEKERTIERLKEQRDRDEREKQEEIDNYKKDVKDLKEKVSTLQGDLSEKETSLLDLKEHASSLASSGLKKDSRLKTLEIALEQKKEECLKLDSQLKKAHEATLEARASPEMSDRFQQLERDVARYREESSKAQAELDRLLEILKEMENEKNDKDKKIAELERQIKDQNKKVANLKHKEQVEKKKSAQMLEEARRREDNLNDSSQQLQDSLHKKDDRIEELEEALRESVQITAEREMVLAQEESARIQSEKQVEELMMAMEKVKQELESMKAKLSSTQQSLAEKETHLTNLRAERRKHLEEVLEMKQEALLAAISEKDANIALLELSSSKKKTQDEVAALKREKDRLVQQLKQQTQNRMKLMADNYEDDHLKSSSHSNQTNHKPSPDQVIQPLLDLDQNRSKLKLYIGHLTALCHDRDPLILRGLTPPASYHQDDNRAAWEKELQKMTLEQLHNELEKGERDSAELQEFANAILQQIADHCPDILEQVVNALEESS</sequence>
<dbReference type="InterPro" id="IPR019018">
    <property type="entry name" value="Rab-bd_FIP-RBD"/>
</dbReference>
<evidence type="ECO:0000256" key="6">
    <source>
        <dbReference type="ARBA" id="ARBA00023054"/>
    </source>
</evidence>
<comment type="subcellular location">
    <subcellularLocation>
        <location evidence="1">Cytoplasm</location>
        <location evidence="1">Cytoskeleton</location>
    </subcellularLocation>
    <subcellularLocation>
        <location evidence="9">Presynapse</location>
    </subcellularLocation>
</comment>
<dbReference type="Gene3D" id="1.20.5.2440">
    <property type="match status" value="1"/>
</dbReference>
<dbReference type="Gene3D" id="1.10.287.1490">
    <property type="match status" value="1"/>
</dbReference>
<keyword evidence="6 10" id="KW-0175">Coiled coil</keyword>
<evidence type="ECO:0000256" key="7">
    <source>
        <dbReference type="ARBA" id="ARBA00023212"/>
    </source>
</evidence>
<keyword evidence="4" id="KW-0597">Phosphoprotein</keyword>
<dbReference type="InterPro" id="IPR037245">
    <property type="entry name" value="FIP-RBD_C_sf"/>
</dbReference>
<keyword evidence="14" id="KW-1185">Reference proteome</keyword>
<name>A0AA35PI70_9SAUR</name>
<dbReference type="Pfam" id="PF09457">
    <property type="entry name" value="RBD-FIP"/>
    <property type="match status" value="1"/>
</dbReference>
<accession>A0AA35PI70</accession>
<evidence type="ECO:0000259" key="12">
    <source>
        <dbReference type="PROSITE" id="PS51511"/>
    </source>
</evidence>
<dbReference type="AlphaFoldDB" id="A0AA35PI70"/>
<feature type="compositionally biased region" description="Gly residues" evidence="11">
    <location>
        <begin position="74"/>
        <end position="85"/>
    </location>
</feature>
<keyword evidence="7" id="KW-0206">Cytoskeleton</keyword>
<feature type="coiled-coil region" evidence="10">
    <location>
        <begin position="249"/>
        <end position="283"/>
    </location>
</feature>
<protein>
    <submittedName>
        <fullName evidence="13">ELKS/Rab6-interacting/CAST family member 1 isoform X1</fullName>
    </submittedName>
</protein>
<evidence type="ECO:0000256" key="9">
    <source>
        <dbReference type="ARBA" id="ARBA00034106"/>
    </source>
</evidence>
<feature type="coiled-coil region" evidence="10">
    <location>
        <begin position="185"/>
        <end position="212"/>
    </location>
</feature>
<evidence type="ECO:0000313" key="14">
    <source>
        <dbReference type="Proteomes" id="UP001178461"/>
    </source>
</evidence>
<dbReference type="EMBL" id="OX395135">
    <property type="protein sequence ID" value="CAI5786338.1"/>
    <property type="molecule type" value="Genomic_DNA"/>
</dbReference>
<evidence type="ECO:0000256" key="2">
    <source>
        <dbReference type="ARBA" id="ARBA00022448"/>
    </source>
</evidence>
<dbReference type="SUPFAM" id="SSF57997">
    <property type="entry name" value="Tropomyosin"/>
    <property type="match status" value="1"/>
</dbReference>
<keyword evidence="8" id="KW-0966">Cell projection</keyword>
<evidence type="ECO:0000313" key="13">
    <source>
        <dbReference type="EMBL" id="CAI5786338.1"/>
    </source>
</evidence>
<feature type="compositionally biased region" description="Low complexity" evidence="11">
    <location>
        <begin position="47"/>
        <end position="62"/>
    </location>
</feature>
<evidence type="ECO:0000256" key="10">
    <source>
        <dbReference type="SAM" id="Coils"/>
    </source>
</evidence>
<feature type="region of interest" description="Disordered" evidence="11">
    <location>
        <begin position="824"/>
        <end position="870"/>
    </location>
</feature>
<evidence type="ECO:0000256" key="11">
    <source>
        <dbReference type="SAM" id="MobiDB-lite"/>
    </source>
</evidence>
<keyword evidence="2" id="KW-0813">Transport</keyword>
<evidence type="ECO:0000256" key="1">
    <source>
        <dbReference type="ARBA" id="ARBA00004245"/>
    </source>
</evidence>
<feature type="compositionally biased region" description="Polar residues" evidence="11">
    <location>
        <begin position="1029"/>
        <end position="1038"/>
    </location>
</feature>
<reference evidence="13" key="1">
    <citation type="submission" date="2022-12" db="EMBL/GenBank/DDBJ databases">
        <authorList>
            <person name="Alioto T."/>
            <person name="Alioto T."/>
            <person name="Gomez Garrido J."/>
        </authorList>
    </citation>
    <scope>NUCLEOTIDE SEQUENCE</scope>
</reference>
<dbReference type="GO" id="GO:0048788">
    <property type="term" value="C:cytoskeleton of presynaptic active zone"/>
    <property type="evidence" value="ECO:0007669"/>
    <property type="project" value="TreeGrafter"/>
</dbReference>
<dbReference type="InterPro" id="IPR019323">
    <property type="entry name" value="ELKS/CAST"/>
</dbReference>
<organism evidence="13 14">
    <name type="scientific">Podarcis lilfordi</name>
    <name type="common">Lilford's wall lizard</name>
    <dbReference type="NCBI Taxonomy" id="74358"/>
    <lineage>
        <taxon>Eukaryota</taxon>
        <taxon>Metazoa</taxon>
        <taxon>Chordata</taxon>
        <taxon>Craniata</taxon>
        <taxon>Vertebrata</taxon>
        <taxon>Euteleostomi</taxon>
        <taxon>Lepidosauria</taxon>
        <taxon>Squamata</taxon>
        <taxon>Bifurcata</taxon>
        <taxon>Unidentata</taxon>
        <taxon>Episquamata</taxon>
        <taxon>Laterata</taxon>
        <taxon>Lacertibaenia</taxon>
        <taxon>Lacertidae</taxon>
        <taxon>Podarcis</taxon>
    </lineage>
</organism>
<dbReference type="PROSITE" id="PS51511">
    <property type="entry name" value="FIP_RBD"/>
    <property type="match status" value="1"/>
</dbReference>
<gene>
    <name evidence="13" type="ORF">PODLI_1B041599</name>
</gene>
<keyword evidence="5" id="KW-0770">Synapse</keyword>
<dbReference type="GO" id="GO:0007274">
    <property type="term" value="P:neuromuscular synaptic transmission"/>
    <property type="evidence" value="ECO:0007669"/>
    <property type="project" value="TreeGrafter"/>
</dbReference>
<proteinExistence type="predicted"/>
<evidence type="ECO:0000256" key="5">
    <source>
        <dbReference type="ARBA" id="ARBA00023018"/>
    </source>
</evidence>
<feature type="region of interest" description="Disordered" evidence="11">
    <location>
        <begin position="1024"/>
        <end position="1044"/>
    </location>
</feature>
<dbReference type="GO" id="GO:0048167">
    <property type="term" value="P:regulation of synaptic plasticity"/>
    <property type="evidence" value="ECO:0007669"/>
    <property type="project" value="TreeGrafter"/>
</dbReference>
<keyword evidence="3" id="KW-0963">Cytoplasm</keyword>
<dbReference type="Gene3D" id="1.20.5.340">
    <property type="match status" value="1"/>
</dbReference>
<feature type="coiled-coil region" evidence="10">
    <location>
        <begin position="1097"/>
        <end position="1124"/>
    </location>
</feature>
<dbReference type="Pfam" id="PF10174">
    <property type="entry name" value="Cast"/>
    <property type="match status" value="1"/>
</dbReference>
<evidence type="ECO:0000256" key="4">
    <source>
        <dbReference type="ARBA" id="ARBA00022553"/>
    </source>
</evidence>
<dbReference type="PANTHER" id="PTHR18861:SF1">
    <property type="entry name" value="ELKS_RAB6-INTERACTING_CAST FAMILY MEMBER 1"/>
    <property type="match status" value="1"/>
</dbReference>
<dbReference type="SUPFAM" id="SSF144270">
    <property type="entry name" value="Eferin C-derminal domain-like"/>
    <property type="match status" value="1"/>
</dbReference>
<dbReference type="GO" id="GO:0030424">
    <property type="term" value="C:axon"/>
    <property type="evidence" value="ECO:0007669"/>
    <property type="project" value="UniProtKB-SubCell"/>
</dbReference>
<dbReference type="GO" id="GO:0098882">
    <property type="term" value="F:structural constituent of presynaptic active zone"/>
    <property type="evidence" value="ECO:0007669"/>
    <property type="project" value="TreeGrafter"/>
</dbReference>
<feature type="region of interest" description="Disordered" evidence="11">
    <location>
        <begin position="1"/>
        <end position="25"/>
    </location>
</feature>
<evidence type="ECO:0000256" key="3">
    <source>
        <dbReference type="ARBA" id="ARBA00022490"/>
    </source>
</evidence>
<evidence type="ECO:0000256" key="8">
    <source>
        <dbReference type="ARBA" id="ARBA00023273"/>
    </source>
</evidence>
<feature type="region of interest" description="Disordered" evidence="11">
    <location>
        <begin position="41"/>
        <end position="88"/>
    </location>
</feature>
<dbReference type="Proteomes" id="UP001178461">
    <property type="component" value="Chromosome 10"/>
</dbReference>
<feature type="compositionally biased region" description="Basic and acidic residues" evidence="11">
    <location>
        <begin position="824"/>
        <end position="854"/>
    </location>
</feature>